<evidence type="ECO:0000313" key="1">
    <source>
        <dbReference type="EMBL" id="AQT69289.1"/>
    </source>
</evidence>
<dbReference type="KEGG" id="alus:STSP2_02478"/>
<protein>
    <submittedName>
        <fullName evidence="1">Uncharacterized protein</fullName>
    </submittedName>
</protein>
<dbReference type="Proteomes" id="UP000189674">
    <property type="component" value="Chromosome"/>
</dbReference>
<accession>A0A1U9NN08</accession>
<reference evidence="2" key="1">
    <citation type="submission" date="2017-02" db="EMBL/GenBank/DDBJ databases">
        <title>Comparative genomics and description of representatives of a novel lineage of planctomycetes thriving in anoxic sediments.</title>
        <authorList>
            <person name="Spring S."/>
            <person name="Bunk B."/>
            <person name="Sproer C."/>
        </authorList>
    </citation>
    <scope>NUCLEOTIDE SEQUENCE [LARGE SCALE GENOMIC DNA]</scope>
    <source>
        <strain evidence="2">ST-NAGAB-D1</strain>
    </source>
</reference>
<keyword evidence="2" id="KW-1185">Reference proteome</keyword>
<organism evidence="1 2">
    <name type="scientific">Anaerohalosphaera lusitana</name>
    <dbReference type="NCBI Taxonomy" id="1936003"/>
    <lineage>
        <taxon>Bacteria</taxon>
        <taxon>Pseudomonadati</taxon>
        <taxon>Planctomycetota</taxon>
        <taxon>Phycisphaerae</taxon>
        <taxon>Sedimentisphaerales</taxon>
        <taxon>Anaerohalosphaeraceae</taxon>
        <taxon>Anaerohalosphaera</taxon>
    </lineage>
</organism>
<evidence type="ECO:0000313" key="2">
    <source>
        <dbReference type="Proteomes" id="UP000189674"/>
    </source>
</evidence>
<dbReference type="STRING" id="1936003.STSP2_02478"/>
<name>A0A1U9NN08_9BACT</name>
<proteinExistence type="predicted"/>
<sequence>MKSLACGANKCVTKTREVSNVETERVMLHR</sequence>
<dbReference type="EMBL" id="CP019791">
    <property type="protein sequence ID" value="AQT69289.1"/>
    <property type="molecule type" value="Genomic_DNA"/>
</dbReference>
<dbReference type="AlphaFoldDB" id="A0A1U9NN08"/>
<gene>
    <name evidence="1" type="ORF">STSP2_02478</name>
</gene>